<dbReference type="HOGENOM" id="CLU_061015_3_0_2"/>
<dbReference type="GO" id="GO:0005840">
    <property type="term" value="C:ribosome"/>
    <property type="evidence" value="ECO:0007669"/>
    <property type="project" value="UniProtKB-KW"/>
</dbReference>
<proteinExistence type="inferred from homology"/>
<dbReference type="FunFam" id="3.30.1440.10:FF:000002">
    <property type="entry name" value="60S ribosomal protein L11"/>
    <property type="match status" value="1"/>
</dbReference>
<dbReference type="KEGG" id="abi:Aboo_1508"/>
<dbReference type="GO" id="GO:0003735">
    <property type="term" value="F:structural constituent of ribosome"/>
    <property type="evidence" value="ECO:0007669"/>
    <property type="project" value="InterPro"/>
</dbReference>
<reference evidence="11" key="1">
    <citation type="submission" date="2010-02" db="EMBL/GenBank/DDBJ databases">
        <title>Complete sequence of Aciduliprofundum boonei T469.</title>
        <authorList>
            <consortium name="US DOE Joint Genome Institute"/>
            <person name="Lucas S."/>
            <person name="Copeland A."/>
            <person name="Lapidus A."/>
            <person name="Cheng J.-F."/>
            <person name="Bruce D."/>
            <person name="Goodwin L."/>
            <person name="Pitluck S."/>
            <person name="Saunders E."/>
            <person name="Detter J.C."/>
            <person name="Han C."/>
            <person name="Tapia R."/>
            <person name="Land M."/>
            <person name="Hauser L."/>
            <person name="Kyrpides N."/>
            <person name="Mikhailova N."/>
            <person name="Flores G."/>
            <person name="Reysenbach A.-L."/>
            <person name="Woyke T."/>
        </authorList>
    </citation>
    <scope>NUCLEOTIDE SEQUENCE</scope>
    <source>
        <strain evidence="11">T469</strain>
    </source>
</reference>
<comment type="similarity">
    <text evidence="1 7 8">Belongs to the universal ribosomal protein uL5 family.</text>
</comment>
<evidence type="ECO:0000256" key="8">
    <source>
        <dbReference type="RuleBase" id="RU003930"/>
    </source>
</evidence>
<dbReference type="InterPro" id="IPR057266">
    <property type="entry name" value="Ribosomal_uL5_euk/arc-type"/>
</dbReference>
<dbReference type="Pfam" id="PF00281">
    <property type="entry name" value="Ribosomal_L5"/>
    <property type="match status" value="1"/>
</dbReference>
<comment type="function">
    <text evidence="7">This is 1 of the proteins that bind and probably mediate the attachment of the 5S RNA into the large ribosomal subunit, where it forms part of the central protuberance. In the 70S ribosome it contacts protein S13 of the 30S subunit (bridge B1b), connecting the 2 subunits; this bridge is implicated in subunit movement. May contact the P site tRNA; the 5S rRNA and some of its associated proteins might help stabilize positioning of ribosome-bound tRNAs.</text>
</comment>
<dbReference type="SUPFAM" id="SSF55282">
    <property type="entry name" value="RL5-like"/>
    <property type="match status" value="1"/>
</dbReference>
<evidence type="ECO:0000256" key="1">
    <source>
        <dbReference type="ARBA" id="ARBA00008553"/>
    </source>
</evidence>
<dbReference type="HAMAP" id="MF_01333_A">
    <property type="entry name" value="Ribosomal_uL5_A"/>
    <property type="match status" value="1"/>
</dbReference>
<dbReference type="EMBL" id="CP001941">
    <property type="protein sequence ID" value="ADD09314.1"/>
    <property type="molecule type" value="Genomic_DNA"/>
</dbReference>
<accession>D3TB35</accession>
<evidence type="ECO:0000256" key="3">
    <source>
        <dbReference type="ARBA" id="ARBA00022730"/>
    </source>
</evidence>
<keyword evidence="5 7" id="KW-0689">Ribosomal protein</keyword>
<dbReference type="Gene3D" id="3.30.1440.10">
    <property type="match status" value="1"/>
</dbReference>
<dbReference type="GO" id="GO:0019843">
    <property type="term" value="F:rRNA binding"/>
    <property type="evidence" value="ECO:0007669"/>
    <property type="project" value="UniProtKB-UniRule"/>
</dbReference>
<protein>
    <recommendedName>
        <fullName evidence="7">Large ribosomal subunit protein uL5</fullName>
    </recommendedName>
</protein>
<dbReference type="GO" id="GO:1990904">
    <property type="term" value="C:ribonucleoprotein complex"/>
    <property type="evidence" value="ECO:0007669"/>
    <property type="project" value="UniProtKB-KW"/>
</dbReference>
<dbReference type="PANTHER" id="PTHR11994">
    <property type="entry name" value="60S RIBOSOMAL PROTEIN L11-RELATED"/>
    <property type="match status" value="1"/>
</dbReference>
<keyword evidence="3 7" id="KW-0699">rRNA-binding</keyword>
<dbReference type="InterPro" id="IPR022804">
    <property type="entry name" value="Ribosomal_uL5_arc"/>
</dbReference>
<dbReference type="RefSeq" id="WP_012997452.1">
    <property type="nucleotide sequence ID" value="NC_013926.1"/>
</dbReference>
<dbReference type="GO" id="GO:0006412">
    <property type="term" value="P:translation"/>
    <property type="evidence" value="ECO:0007669"/>
    <property type="project" value="UniProtKB-UniRule"/>
</dbReference>
<keyword evidence="12" id="KW-1185">Reference proteome</keyword>
<evidence type="ECO:0000256" key="6">
    <source>
        <dbReference type="ARBA" id="ARBA00023274"/>
    </source>
</evidence>
<gene>
    <name evidence="7" type="primary">rpl5</name>
    <name evidence="11" type="ordered locus">Aboo_1508</name>
</gene>
<organism evidence="11 12">
    <name type="scientific">Aciduliprofundum boonei (strain DSM 19572 / T469)</name>
    <dbReference type="NCBI Taxonomy" id="439481"/>
    <lineage>
        <taxon>Archaea</taxon>
        <taxon>Methanobacteriati</taxon>
        <taxon>Thermoplasmatota</taxon>
        <taxon>DHVE2 group</taxon>
        <taxon>Candidatus Aciduliprofundum</taxon>
    </lineage>
</organism>
<dbReference type="InterPro" id="IPR002132">
    <property type="entry name" value="Ribosomal_uL5"/>
</dbReference>
<name>D3TB35_ACIB4</name>
<dbReference type="NCBIfam" id="NF003258">
    <property type="entry name" value="PRK04219.1"/>
    <property type="match status" value="1"/>
</dbReference>
<keyword evidence="2 7" id="KW-0820">tRNA-binding</keyword>
<evidence type="ECO:0000256" key="5">
    <source>
        <dbReference type="ARBA" id="ARBA00022980"/>
    </source>
</evidence>
<sequence length="178" mass="20821">MKEEKLNNPMRDIVIDKVVINMGVGEAGEKLRRAEKVIDLLTHRKPVQTTSKKTIRDFNIRKGLPIGLKVTLRGKEAEDFLRRALWVKDFKVPNYSFDSQGNLSFGISDYTEFEGMKYDPDIGIFGMDINVVFKRRGGHRVLRRRIKRAKIPARHKVTREETMQFMREKFNLNILEVE</sequence>
<dbReference type="Proteomes" id="UP000001400">
    <property type="component" value="Chromosome"/>
</dbReference>
<keyword evidence="4 7" id="KW-0694">RNA-binding</keyword>
<dbReference type="AlphaFoldDB" id="D3TB35"/>
<evidence type="ECO:0000259" key="9">
    <source>
        <dbReference type="Pfam" id="PF00281"/>
    </source>
</evidence>
<evidence type="ECO:0000313" key="12">
    <source>
        <dbReference type="Proteomes" id="UP000001400"/>
    </source>
</evidence>
<evidence type="ECO:0000256" key="2">
    <source>
        <dbReference type="ARBA" id="ARBA00022555"/>
    </source>
</evidence>
<feature type="domain" description="Large ribosomal subunit protein uL5 N-terminal" evidence="9">
    <location>
        <begin position="8"/>
        <end position="61"/>
    </location>
</feature>
<keyword evidence="6 7" id="KW-0687">Ribonucleoprotein</keyword>
<dbReference type="GO" id="GO:0000049">
    <property type="term" value="F:tRNA binding"/>
    <property type="evidence" value="ECO:0007669"/>
    <property type="project" value="UniProtKB-UniRule"/>
</dbReference>
<dbReference type="GeneID" id="8828477"/>
<dbReference type="Pfam" id="PF00673">
    <property type="entry name" value="Ribosomal_L5_C"/>
    <property type="match status" value="1"/>
</dbReference>
<dbReference type="InterPro" id="IPR031309">
    <property type="entry name" value="Ribosomal_uL5_C"/>
</dbReference>
<evidence type="ECO:0000313" key="11">
    <source>
        <dbReference type="EMBL" id="ADD09314.1"/>
    </source>
</evidence>
<dbReference type="InterPro" id="IPR031310">
    <property type="entry name" value="Ribosomal_uL5_N"/>
</dbReference>
<evidence type="ECO:0000259" key="10">
    <source>
        <dbReference type="Pfam" id="PF00673"/>
    </source>
</evidence>
<dbReference type="PIRSF" id="PIRSF002161">
    <property type="entry name" value="Ribosomal_L5"/>
    <property type="match status" value="1"/>
</dbReference>
<feature type="domain" description="Large ribosomal subunit protein uL5 C-terminal" evidence="10">
    <location>
        <begin position="65"/>
        <end position="165"/>
    </location>
</feature>
<evidence type="ECO:0000256" key="4">
    <source>
        <dbReference type="ARBA" id="ARBA00022884"/>
    </source>
</evidence>
<dbReference type="InterPro" id="IPR022803">
    <property type="entry name" value="Ribosomal_uL5_dom_sf"/>
</dbReference>
<comment type="subunit">
    <text evidence="7">Part of the 50S ribosomal subunit; contacts the 5S rRNA and probably tRNA. Forms a bridge to the 30S subunit in the 70S ribosome.</text>
</comment>
<evidence type="ECO:0000256" key="7">
    <source>
        <dbReference type="HAMAP-Rule" id="MF_01333"/>
    </source>
</evidence>